<dbReference type="Pfam" id="PF13469">
    <property type="entry name" value="Sulfotransfer_3"/>
    <property type="match status" value="1"/>
</dbReference>
<gene>
    <name evidence="1" type="ORF">F5544_30055</name>
</gene>
<name>A0A6G9YLF4_9NOCA</name>
<dbReference type="GO" id="GO:0016740">
    <property type="term" value="F:transferase activity"/>
    <property type="evidence" value="ECO:0007669"/>
    <property type="project" value="UniProtKB-KW"/>
</dbReference>
<organism evidence="1 2">
    <name type="scientific">Nocardia arthritidis</name>
    <dbReference type="NCBI Taxonomy" id="228602"/>
    <lineage>
        <taxon>Bacteria</taxon>
        <taxon>Bacillati</taxon>
        <taxon>Actinomycetota</taxon>
        <taxon>Actinomycetes</taxon>
        <taxon>Mycobacteriales</taxon>
        <taxon>Nocardiaceae</taxon>
        <taxon>Nocardia</taxon>
    </lineage>
</organism>
<dbReference type="Proteomes" id="UP000503540">
    <property type="component" value="Chromosome"/>
</dbReference>
<evidence type="ECO:0000313" key="1">
    <source>
        <dbReference type="EMBL" id="QIS13856.1"/>
    </source>
</evidence>
<dbReference type="SUPFAM" id="SSF52540">
    <property type="entry name" value="P-loop containing nucleoside triphosphate hydrolases"/>
    <property type="match status" value="1"/>
</dbReference>
<dbReference type="KEGG" id="nah:F5544_30055"/>
<keyword evidence="2" id="KW-1185">Reference proteome</keyword>
<proteinExistence type="predicted"/>
<protein>
    <submittedName>
        <fullName evidence="1">Sulfotransferase</fullName>
    </submittedName>
</protein>
<evidence type="ECO:0000313" key="2">
    <source>
        <dbReference type="Proteomes" id="UP000503540"/>
    </source>
</evidence>
<sequence length="292" mass="33062">MMAAVLYITGMMRCGSTFLGNILHELPGVTHLGERYFLYKNALAGDGTNNLCGCGAPLTECDIWKSLLARRGADAEDIWRYQQSHHRTRHTPQRLLRPRPRNIATDAAVEVYEHAGAGRRLLIDSSKAPGEVPDLARREDVDLYLLHLVRDPRAAVASYSNPKSYLEPMPWWRTVAYWTAFNAASELLRAAVPRDRFLQFKYEWFTAQPRDALRTVLDFVGAEADVAGLVSESGTVRMSGNHTVTGNPDRLRTGEVPIRDGERWRTMDRRTRLATELSAQPVMTRYGYWAKI</sequence>
<reference evidence="1 2" key="1">
    <citation type="journal article" date="2019" name="ACS Chem. Biol.">
        <title>Identification and Mobilization of a Cryptic Antibiotic Biosynthesis Gene Locus from a Human-Pathogenic Nocardia Isolate.</title>
        <authorList>
            <person name="Herisse M."/>
            <person name="Ishida K."/>
            <person name="Porter J.L."/>
            <person name="Howden B."/>
            <person name="Hertweck C."/>
            <person name="Stinear T.P."/>
            <person name="Pidot S.J."/>
        </authorList>
    </citation>
    <scope>NUCLEOTIDE SEQUENCE [LARGE SCALE GENOMIC DNA]</scope>
    <source>
        <strain evidence="1 2">AUSMDU00012717</strain>
    </source>
</reference>
<dbReference type="Gene3D" id="3.40.50.300">
    <property type="entry name" value="P-loop containing nucleotide triphosphate hydrolases"/>
    <property type="match status" value="1"/>
</dbReference>
<keyword evidence="1" id="KW-0808">Transferase</keyword>
<accession>A0A6G9YLF4</accession>
<dbReference type="AlphaFoldDB" id="A0A6G9YLF4"/>
<dbReference type="RefSeq" id="WP_167476340.1">
    <property type="nucleotide sequence ID" value="NZ_CP046172.1"/>
</dbReference>
<dbReference type="InterPro" id="IPR027417">
    <property type="entry name" value="P-loop_NTPase"/>
</dbReference>
<dbReference type="EMBL" id="CP046172">
    <property type="protein sequence ID" value="QIS13856.1"/>
    <property type="molecule type" value="Genomic_DNA"/>
</dbReference>